<name>A0A2T1HLX7_9HYPH</name>
<organism evidence="2 3">
    <name type="scientific">Alsobacter soli</name>
    <dbReference type="NCBI Taxonomy" id="2109933"/>
    <lineage>
        <taxon>Bacteria</taxon>
        <taxon>Pseudomonadati</taxon>
        <taxon>Pseudomonadota</taxon>
        <taxon>Alphaproteobacteria</taxon>
        <taxon>Hyphomicrobiales</taxon>
        <taxon>Alsobacteraceae</taxon>
        <taxon>Alsobacter</taxon>
    </lineage>
</organism>
<accession>A0A2T1HLX7</accession>
<dbReference type="OrthoDB" id="9814604at2"/>
<proteinExistence type="predicted"/>
<dbReference type="AlphaFoldDB" id="A0A2T1HLX7"/>
<evidence type="ECO:0000313" key="3">
    <source>
        <dbReference type="Proteomes" id="UP000239772"/>
    </source>
</evidence>
<protein>
    <submittedName>
        <fullName evidence="2">FkbM family methyltransferase</fullName>
    </submittedName>
</protein>
<evidence type="ECO:0000259" key="1">
    <source>
        <dbReference type="Pfam" id="PF05050"/>
    </source>
</evidence>
<comment type="caution">
    <text evidence="2">The sequence shown here is derived from an EMBL/GenBank/DDBJ whole genome shotgun (WGS) entry which is preliminary data.</text>
</comment>
<sequence length="257" mass="27622">MLIRALRSAAGLWRSVRVYRLDRAHAGAMDRLYSQFVRPGDLVFDIGAHVGDRAASFRRLGARVVALEPQPGPARVIRLLSGFDPNLVVVQAACGADEGTLTLRLNSSNPTVSTASSAFVSAAAGAAGWEGQTWDRTVTVPVTTLDALIARHGAPTFMKIDVEGFEDAVLAGLTRPLPALSFEFTTIQRDVAHRAIERLERLGHYAFNLALGESQALSLDEWVPGRRMGAILDALPHEANSGDVYALLQGDPLETNA</sequence>
<gene>
    <name evidence="2" type="ORF">SLNSH_22875</name>
</gene>
<keyword evidence="3" id="KW-1185">Reference proteome</keyword>
<dbReference type="EMBL" id="PVZS01000042">
    <property type="protein sequence ID" value="PSC02660.1"/>
    <property type="molecule type" value="Genomic_DNA"/>
</dbReference>
<dbReference type="SUPFAM" id="SSF53335">
    <property type="entry name" value="S-adenosyl-L-methionine-dependent methyltransferases"/>
    <property type="match status" value="1"/>
</dbReference>
<dbReference type="NCBIfam" id="TIGR01444">
    <property type="entry name" value="fkbM_fam"/>
    <property type="match status" value="1"/>
</dbReference>
<dbReference type="InterPro" id="IPR052514">
    <property type="entry name" value="SAM-dependent_MTase"/>
</dbReference>
<dbReference type="GO" id="GO:0032259">
    <property type="term" value="P:methylation"/>
    <property type="evidence" value="ECO:0007669"/>
    <property type="project" value="UniProtKB-KW"/>
</dbReference>
<keyword evidence="2" id="KW-0489">Methyltransferase</keyword>
<dbReference type="InterPro" id="IPR006342">
    <property type="entry name" value="FkbM_mtfrase"/>
</dbReference>
<dbReference type="InterPro" id="IPR029063">
    <property type="entry name" value="SAM-dependent_MTases_sf"/>
</dbReference>
<dbReference type="Gene3D" id="3.40.50.150">
    <property type="entry name" value="Vaccinia Virus protein VP39"/>
    <property type="match status" value="1"/>
</dbReference>
<evidence type="ECO:0000313" key="2">
    <source>
        <dbReference type="EMBL" id="PSC02660.1"/>
    </source>
</evidence>
<dbReference type="PANTHER" id="PTHR34203:SF15">
    <property type="entry name" value="SLL1173 PROTEIN"/>
    <property type="match status" value="1"/>
</dbReference>
<feature type="domain" description="Methyltransferase FkbM" evidence="1">
    <location>
        <begin position="45"/>
        <end position="188"/>
    </location>
</feature>
<dbReference type="Pfam" id="PF05050">
    <property type="entry name" value="Methyltransf_21"/>
    <property type="match status" value="1"/>
</dbReference>
<dbReference type="RefSeq" id="WP_106340367.1">
    <property type="nucleotide sequence ID" value="NZ_PVZS01000042.1"/>
</dbReference>
<dbReference type="PANTHER" id="PTHR34203">
    <property type="entry name" value="METHYLTRANSFERASE, FKBM FAMILY PROTEIN"/>
    <property type="match status" value="1"/>
</dbReference>
<dbReference type="GO" id="GO:0008168">
    <property type="term" value="F:methyltransferase activity"/>
    <property type="evidence" value="ECO:0007669"/>
    <property type="project" value="UniProtKB-KW"/>
</dbReference>
<dbReference type="Proteomes" id="UP000239772">
    <property type="component" value="Unassembled WGS sequence"/>
</dbReference>
<reference evidence="3" key="1">
    <citation type="submission" date="2018-03" db="EMBL/GenBank/DDBJ databases">
        <authorList>
            <person name="Sun L."/>
            <person name="Liu H."/>
            <person name="Chen W."/>
            <person name="Huang K."/>
            <person name="Liu W."/>
            <person name="Gao X."/>
        </authorList>
    </citation>
    <scope>NUCLEOTIDE SEQUENCE [LARGE SCALE GENOMIC DNA]</scope>
    <source>
        <strain evidence="3">SH9</strain>
    </source>
</reference>
<keyword evidence="2" id="KW-0808">Transferase</keyword>